<feature type="domain" description="HD" evidence="2">
    <location>
        <begin position="33"/>
        <end position="119"/>
    </location>
</feature>
<dbReference type="Gene3D" id="1.10.3210.10">
    <property type="entry name" value="Hypothetical protein af1432"/>
    <property type="match status" value="1"/>
</dbReference>
<keyword evidence="4" id="KW-1185">Reference proteome</keyword>
<accession>A0A9X1YGP0</accession>
<protein>
    <submittedName>
        <fullName evidence="3">HD domain-containing protein</fullName>
    </submittedName>
</protein>
<sequence>MMLNKVPGVPVPDSQLARELTQFVRDTESDLLFHHSIRVYCWGAIAGNRMGLKFDPELLYAASMFHDIGLTARYEDSQLRFEVDGANAARDFLRGHGISERDIETVWNAVALHTTPGIPQFMQPEIALVQAGAGMDVAGRGYEQFTKAQREAVVAAFPRESDFQHEIIDAFYQGMKHRPDSTFGTFNDDALAFKDSNFRRVDICAVILASRWNTRTGCDHPAGSASHQCSDRSHRPAS</sequence>
<evidence type="ECO:0000313" key="4">
    <source>
        <dbReference type="Proteomes" id="UP001139353"/>
    </source>
</evidence>
<feature type="compositionally biased region" description="Basic and acidic residues" evidence="1">
    <location>
        <begin position="229"/>
        <end position="238"/>
    </location>
</feature>
<comment type="caution">
    <text evidence="3">The sequence shown here is derived from an EMBL/GenBank/DDBJ whole genome shotgun (WGS) entry which is preliminary data.</text>
</comment>
<gene>
    <name evidence="3" type="ORF">LPC04_06650</name>
</gene>
<dbReference type="SUPFAM" id="SSF109604">
    <property type="entry name" value="HD-domain/PDEase-like"/>
    <property type="match status" value="1"/>
</dbReference>
<dbReference type="InterPro" id="IPR006674">
    <property type="entry name" value="HD_domain"/>
</dbReference>
<name>A0A9X1YGP0_9BURK</name>
<evidence type="ECO:0000313" key="3">
    <source>
        <dbReference type="EMBL" id="MCK9685392.1"/>
    </source>
</evidence>
<organism evidence="3 4">
    <name type="scientific">Scleromatobacter humisilvae</name>
    <dbReference type="NCBI Taxonomy" id="2897159"/>
    <lineage>
        <taxon>Bacteria</taxon>
        <taxon>Pseudomonadati</taxon>
        <taxon>Pseudomonadota</taxon>
        <taxon>Betaproteobacteria</taxon>
        <taxon>Burkholderiales</taxon>
        <taxon>Sphaerotilaceae</taxon>
        <taxon>Scleromatobacter</taxon>
    </lineage>
</organism>
<dbReference type="CDD" id="cd00077">
    <property type="entry name" value="HDc"/>
    <property type="match status" value="1"/>
</dbReference>
<dbReference type="PANTHER" id="PTHR35569:SF1">
    <property type="entry name" value="CYANAMIDE HYDRATASE DDI2-RELATED"/>
    <property type="match status" value="1"/>
</dbReference>
<dbReference type="EMBL" id="JAJLJH010000001">
    <property type="protein sequence ID" value="MCK9685392.1"/>
    <property type="molecule type" value="Genomic_DNA"/>
</dbReference>
<dbReference type="PANTHER" id="PTHR35569">
    <property type="entry name" value="CYANAMIDE HYDRATASE DDI2-RELATED"/>
    <property type="match status" value="1"/>
</dbReference>
<dbReference type="Pfam" id="PF01966">
    <property type="entry name" value="HD"/>
    <property type="match status" value="1"/>
</dbReference>
<proteinExistence type="predicted"/>
<dbReference type="FunFam" id="1.10.3210.10:FF:000032">
    <property type="entry name" value="HD domain-containing protein"/>
    <property type="match status" value="1"/>
</dbReference>
<evidence type="ECO:0000256" key="1">
    <source>
        <dbReference type="SAM" id="MobiDB-lite"/>
    </source>
</evidence>
<evidence type="ECO:0000259" key="2">
    <source>
        <dbReference type="Pfam" id="PF01966"/>
    </source>
</evidence>
<reference evidence="3" key="1">
    <citation type="submission" date="2021-11" db="EMBL/GenBank/DDBJ databases">
        <title>BS-T2-15 a new species belonging to the Comamonadaceae family isolated from the soil of a French oak forest.</title>
        <authorList>
            <person name="Mieszkin S."/>
            <person name="Alain K."/>
        </authorList>
    </citation>
    <scope>NUCLEOTIDE SEQUENCE</scope>
    <source>
        <strain evidence="3">BS-T2-15</strain>
    </source>
</reference>
<dbReference type="InterPro" id="IPR003607">
    <property type="entry name" value="HD/PDEase_dom"/>
</dbReference>
<feature type="region of interest" description="Disordered" evidence="1">
    <location>
        <begin position="219"/>
        <end position="238"/>
    </location>
</feature>
<dbReference type="AlphaFoldDB" id="A0A9X1YGP0"/>
<dbReference type="Proteomes" id="UP001139353">
    <property type="component" value="Unassembled WGS sequence"/>
</dbReference>